<feature type="compositionally biased region" description="Pro residues" evidence="1">
    <location>
        <begin position="40"/>
        <end position="51"/>
    </location>
</feature>
<sequence length="51" mass="5522">MATEALSDDTARPATERLAGHYDPARRGAGTTFLELPRSTRPPSPPLICTR</sequence>
<protein>
    <submittedName>
        <fullName evidence="2">Uncharacterized protein</fullName>
    </submittedName>
</protein>
<name>A0ABZ1AV13_9ACTN</name>
<gene>
    <name evidence="2" type="ORF">U6N30_20625</name>
</gene>
<evidence type="ECO:0000313" key="3">
    <source>
        <dbReference type="Proteomes" id="UP001324287"/>
    </source>
</evidence>
<proteinExistence type="predicted"/>
<evidence type="ECO:0000256" key="1">
    <source>
        <dbReference type="SAM" id="MobiDB-lite"/>
    </source>
</evidence>
<dbReference type="RefSeq" id="WP_324273765.1">
    <property type="nucleotide sequence ID" value="NZ_CP141261.1"/>
</dbReference>
<dbReference type="Proteomes" id="UP001324287">
    <property type="component" value="Chromosome"/>
</dbReference>
<feature type="compositionally biased region" description="Basic and acidic residues" evidence="1">
    <location>
        <begin position="9"/>
        <end position="26"/>
    </location>
</feature>
<reference evidence="2 3" key="1">
    <citation type="submission" date="2023-12" db="EMBL/GenBank/DDBJ databases">
        <title>Blastococcus brunescens sp. nov., an actonobacterium isolated from sandstone collected in sahara desert.</title>
        <authorList>
            <person name="Gtari M."/>
            <person name="Ghodhbane F."/>
        </authorList>
    </citation>
    <scope>NUCLEOTIDE SEQUENCE [LARGE SCALE GENOMIC DNA]</scope>
    <source>
        <strain evidence="2 3">BMG 8361</strain>
    </source>
</reference>
<keyword evidence="3" id="KW-1185">Reference proteome</keyword>
<feature type="region of interest" description="Disordered" evidence="1">
    <location>
        <begin position="1"/>
        <end position="51"/>
    </location>
</feature>
<organism evidence="2 3">
    <name type="scientific">Blastococcus brunescens</name>
    <dbReference type="NCBI Taxonomy" id="1564165"/>
    <lineage>
        <taxon>Bacteria</taxon>
        <taxon>Bacillati</taxon>
        <taxon>Actinomycetota</taxon>
        <taxon>Actinomycetes</taxon>
        <taxon>Geodermatophilales</taxon>
        <taxon>Geodermatophilaceae</taxon>
        <taxon>Blastococcus</taxon>
    </lineage>
</organism>
<evidence type="ECO:0000313" key="2">
    <source>
        <dbReference type="EMBL" id="WRL62411.1"/>
    </source>
</evidence>
<dbReference type="EMBL" id="CP141261">
    <property type="protein sequence ID" value="WRL62411.1"/>
    <property type="molecule type" value="Genomic_DNA"/>
</dbReference>
<accession>A0ABZ1AV13</accession>